<reference evidence="5" key="1">
    <citation type="submission" date="2020-07" db="EMBL/GenBank/DDBJ databases">
        <title>Vallitalea pronyensis genome.</title>
        <authorList>
            <person name="Postec A."/>
        </authorList>
    </citation>
    <scope>NUCLEOTIDE SEQUENCE</scope>
    <source>
        <strain evidence="5">FatNI3</strain>
    </source>
</reference>
<evidence type="ECO:0000256" key="3">
    <source>
        <dbReference type="ARBA" id="ARBA00023163"/>
    </source>
</evidence>
<name>A0A8J8SIS1_9FIRM</name>
<dbReference type="AlphaFoldDB" id="A0A8J8SIS1"/>
<dbReference type="PANTHER" id="PTHR43280">
    <property type="entry name" value="ARAC-FAMILY TRANSCRIPTIONAL REGULATOR"/>
    <property type="match status" value="1"/>
</dbReference>
<sequence>MFKIRFFNEVDPSLKPFIRHYWYVNNDENITISQNLLLPMDHVDLIMNIGNPCIYGEDPNLCKPENIHFHGIREHASKITQWGRLRSFGITYTPWGFYFFTKKPMGQYVDRIVNLRETNTMLCQELSAHIAQFHNPSSFIKQMEKSLMKSVRATEEELDECSIIENFMASDLPHIQTYCERNGLSTRKLERLFSKYIGVSPKRFMNIVRFEECARDIISGNESSLTDISYRNGYYDQPHFVKNFKGYTGYAPRDFQSDKPALKSHFDCDS</sequence>
<dbReference type="InterPro" id="IPR018060">
    <property type="entry name" value="HTH_AraC"/>
</dbReference>
<dbReference type="SUPFAM" id="SSF46689">
    <property type="entry name" value="Homeodomain-like"/>
    <property type="match status" value="1"/>
</dbReference>
<feature type="domain" description="HTH araC/xylS-type" evidence="4">
    <location>
        <begin position="158"/>
        <end position="258"/>
    </location>
</feature>
<dbReference type="InterPro" id="IPR046532">
    <property type="entry name" value="DUF6597"/>
</dbReference>
<dbReference type="Pfam" id="PF12833">
    <property type="entry name" value="HTH_18"/>
    <property type="match status" value="1"/>
</dbReference>
<keyword evidence="3" id="KW-0804">Transcription</keyword>
<evidence type="ECO:0000256" key="2">
    <source>
        <dbReference type="ARBA" id="ARBA00023125"/>
    </source>
</evidence>
<gene>
    <name evidence="5" type="ORF">HZI73_24290</name>
</gene>
<dbReference type="EMBL" id="CP058649">
    <property type="protein sequence ID" value="QUI25225.1"/>
    <property type="molecule type" value="Genomic_DNA"/>
</dbReference>
<dbReference type="RefSeq" id="WP_212695924.1">
    <property type="nucleotide sequence ID" value="NZ_CP058649.1"/>
</dbReference>
<keyword evidence="1" id="KW-0805">Transcription regulation</keyword>
<keyword evidence="2" id="KW-0238">DNA-binding</keyword>
<evidence type="ECO:0000313" key="5">
    <source>
        <dbReference type="EMBL" id="QUI25225.1"/>
    </source>
</evidence>
<dbReference type="PANTHER" id="PTHR43280:SF2">
    <property type="entry name" value="HTH-TYPE TRANSCRIPTIONAL REGULATOR EXSA"/>
    <property type="match status" value="1"/>
</dbReference>
<keyword evidence="6" id="KW-1185">Reference proteome</keyword>
<dbReference type="GO" id="GO:0043565">
    <property type="term" value="F:sequence-specific DNA binding"/>
    <property type="evidence" value="ECO:0007669"/>
    <property type="project" value="InterPro"/>
</dbReference>
<evidence type="ECO:0000313" key="6">
    <source>
        <dbReference type="Proteomes" id="UP000683246"/>
    </source>
</evidence>
<dbReference type="PROSITE" id="PS01124">
    <property type="entry name" value="HTH_ARAC_FAMILY_2"/>
    <property type="match status" value="1"/>
</dbReference>
<protein>
    <submittedName>
        <fullName evidence="5">AraC family transcriptional regulator</fullName>
    </submittedName>
</protein>
<dbReference type="Proteomes" id="UP000683246">
    <property type="component" value="Chromosome"/>
</dbReference>
<dbReference type="GO" id="GO:0003700">
    <property type="term" value="F:DNA-binding transcription factor activity"/>
    <property type="evidence" value="ECO:0007669"/>
    <property type="project" value="InterPro"/>
</dbReference>
<dbReference type="Gene3D" id="1.10.10.60">
    <property type="entry name" value="Homeodomain-like"/>
    <property type="match status" value="1"/>
</dbReference>
<accession>A0A8J8SIS1</accession>
<dbReference type="SMART" id="SM00342">
    <property type="entry name" value="HTH_ARAC"/>
    <property type="match status" value="1"/>
</dbReference>
<proteinExistence type="predicted"/>
<organism evidence="5 6">
    <name type="scientific">Vallitalea pronyensis</name>
    <dbReference type="NCBI Taxonomy" id="1348613"/>
    <lineage>
        <taxon>Bacteria</taxon>
        <taxon>Bacillati</taxon>
        <taxon>Bacillota</taxon>
        <taxon>Clostridia</taxon>
        <taxon>Lachnospirales</taxon>
        <taxon>Vallitaleaceae</taxon>
        <taxon>Vallitalea</taxon>
    </lineage>
</organism>
<dbReference type="Pfam" id="PF20240">
    <property type="entry name" value="DUF6597"/>
    <property type="match status" value="1"/>
</dbReference>
<dbReference type="InterPro" id="IPR009057">
    <property type="entry name" value="Homeodomain-like_sf"/>
</dbReference>
<evidence type="ECO:0000259" key="4">
    <source>
        <dbReference type="PROSITE" id="PS01124"/>
    </source>
</evidence>
<evidence type="ECO:0000256" key="1">
    <source>
        <dbReference type="ARBA" id="ARBA00023015"/>
    </source>
</evidence>
<dbReference type="KEGG" id="vpy:HZI73_24290"/>